<evidence type="ECO:0000313" key="6">
    <source>
        <dbReference type="EMBL" id="MCB5409861.1"/>
    </source>
</evidence>
<keyword evidence="3" id="KW-0597">Phosphoprotein</keyword>
<dbReference type="SUPFAM" id="SSF55073">
    <property type="entry name" value="Nucleotide cyclase"/>
    <property type="match status" value="1"/>
</dbReference>
<gene>
    <name evidence="6" type="ORF">H0485_07585</name>
</gene>
<sequence length="470" mass="50058">MRETILIADPDAASRLILRSRLSEAHYQPLMACDGSACLQLAVSARPALIVIDARLGGLPNATALLHQLRSEALTAGLPLLLLCEPQDQAARLAGLEAGADDVIPRSPDLSVLLARIRNLLRRGQPTSLLAEAWGLEQPALSGFAEQLAGFQHMSSIGGSIGVIAASSETAHAWRHHIPAGLRLQAHVQTPGNGAGPPRLHDVYLICAARDDSGEEPGSGFRLMSQLASGQASRDSLCALILAQPDATVVALAYDLGADDVLAADISGAELALRLTNMLRRKAQRDGDQQRIREGLKLALIDPLTGAWNRRYAMPRLTSLCSEARRTGQPLAVLVLDIDRFKQVNDIHGHAAGDLVLTEVVQRLSATLRAGDLLARIGGEEFLIALPGTGAREASSVAERLRRLISDRPFELGEEGPDRAPGRLDLTISMGLRISTGQDDALVLTEAADGALRESKRAGRNLVTLCQSHG</sequence>
<keyword evidence="7" id="KW-1185">Reference proteome</keyword>
<dbReference type="PANTHER" id="PTHR45138:SF9">
    <property type="entry name" value="DIGUANYLATE CYCLASE DGCM-RELATED"/>
    <property type="match status" value="1"/>
</dbReference>
<comment type="caution">
    <text evidence="6">The sequence shown here is derived from an EMBL/GenBank/DDBJ whole genome shotgun (WGS) entry which is preliminary data.</text>
</comment>
<evidence type="ECO:0000256" key="2">
    <source>
        <dbReference type="ARBA" id="ARBA00034247"/>
    </source>
</evidence>
<dbReference type="Gene3D" id="3.40.50.2300">
    <property type="match status" value="1"/>
</dbReference>
<dbReference type="Pfam" id="PF00990">
    <property type="entry name" value="GGDEF"/>
    <property type="match status" value="1"/>
</dbReference>
<feature type="domain" description="GGDEF" evidence="5">
    <location>
        <begin position="329"/>
        <end position="468"/>
    </location>
</feature>
<evidence type="ECO:0000259" key="5">
    <source>
        <dbReference type="PROSITE" id="PS50887"/>
    </source>
</evidence>
<dbReference type="EMBL" id="JACDXX010000005">
    <property type="protein sequence ID" value="MCB5409861.1"/>
    <property type="molecule type" value="Genomic_DNA"/>
</dbReference>
<evidence type="ECO:0000256" key="3">
    <source>
        <dbReference type="PROSITE-ProRule" id="PRU00169"/>
    </source>
</evidence>
<protein>
    <recommendedName>
        <fullName evidence="1">diguanylate cyclase</fullName>
        <ecNumber evidence="1">2.7.7.65</ecNumber>
    </recommendedName>
</protein>
<dbReference type="SMART" id="SM00448">
    <property type="entry name" value="REC"/>
    <property type="match status" value="1"/>
</dbReference>
<evidence type="ECO:0000313" key="7">
    <source>
        <dbReference type="Proteomes" id="UP001198571"/>
    </source>
</evidence>
<dbReference type="SUPFAM" id="SSF52172">
    <property type="entry name" value="CheY-like"/>
    <property type="match status" value="1"/>
</dbReference>
<dbReference type="RefSeq" id="WP_226934762.1">
    <property type="nucleotide sequence ID" value="NZ_JACDXX010000005.1"/>
</dbReference>
<evidence type="ECO:0000256" key="1">
    <source>
        <dbReference type="ARBA" id="ARBA00012528"/>
    </source>
</evidence>
<proteinExistence type="predicted"/>
<dbReference type="PANTHER" id="PTHR45138">
    <property type="entry name" value="REGULATORY COMPONENTS OF SENSORY TRANSDUCTION SYSTEM"/>
    <property type="match status" value="1"/>
</dbReference>
<dbReference type="InterPro" id="IPR001789">
    <property type="entry name" value="Sig_transdc_resp-reg_receiver"/>
</dbReference>
<dbReference type="Proteomes" id="UP001198571">
    <property type="component" value="Unassembled WGS sequence"/>
</dbReference>
<name>A0ABS8CKF3_9RHOB</name>
<accession>A0ABS8CKF3</accession>
<dbReference type="InterPro" id="IPR050469">
    <property type="entry name" value="Diguanylate_Cyclase"/>
</dbReference>
<dbReference type="PROSITE" id="PS50110">
    <property type="entry name" value="RESPONSE_REGULATORY"/>
    <property type="match status" value="1"/>
</dbReference>
<dbReference type="InterPro" id="IPR043128">
    <property type="entry name" value="Rev_trsase/Diguanyl_cyclase"/>
</dbReference>
<dbReference type="CDD" id="cd01949">
    <property type="entry name" value="GGDEF"/>
    <property type="match status" value="1"/>
</dbReference>
<dbReference type="PROSITE" id="PS50887">
    <property type="entry name" value="GGDEF"/>
    <property type="match status" value="1"/>
</dbReference>
<dbReference type="InterPro" id="IPR029787">
    <property type="entry name" value="Nucleotide_cyclase"/>
</dbReference>
<comment type="catalytic activity">
    <reaction evidence="2">
        <text>2 GTP = 3',3'-c-di-GMP + 2 diphosphate</text>
        <dbReference type="Rhea" id="RHEA:24898"/>
        <dbReference type="ChEBI" id="CHEBI:33019"/>
        <dbReference type="ChEBI" id="CHEBI:37565"/>
        <dbReference type="ChEBI" id="CHEBI:58805"/>
        <dbReference type="EC" id="2.7.7.65"/>
    </reaction>
</comment>
<dbReference type="Gene3D" id="3.30.70.270">
    <property type="match status" value="1"/>
</dbReference>
<dbReference type="SMART" id="SM00267">
    <property type="entry name" value="GGDEF"/>
    <property type="match status" value="1"/>
</dbReference>
<dbReference type="InterPro" id="IPR011006">
    <property type="entry name" value="CheY-like_superfamily"/>
</dbReference>
<reference evidence="6 7" key="1">
    <citation type="submission" date="2020-07" db="EMBL/GenBank/DDBJ databases">
        <title>Pseudogemmobacter sp. nov., isolated from poultry manure in Taiwan.</title>
        <authorList>
            <person name="Lin S.-Y."/>
            <person name="Tang Y.-S."/>
            <person name="Young C.-C."/>
        </authorList>
    </citation>
    <scope>NUCLEOTIDE SEQUENCE [LARGE SCALE GENOMIC DNA]</scope>
    <source>
        <strain evidence="6 7">CC-YST710</strain>
    </source>
</reference>
<dbReference type="Pfam" id="PF00072">
    <property type="entry name" value="Response_reg"/>
    <property type="match status" value="1"/>
</dbReference>
<feature type="modified residue" description="4-aspartylphosphate" evidence="3">
    <location>
        <position position="53"/>
    </location>
</feature>
<feature type="domain" description="Response regulatory" evidence="4">
    <location>
        <begin position="4"/>
        <end position="121"/>
    </location>
</feature>
<dbReference type="NCBIfam" id="TIGR00254">
    <property type="entry name" value="GGDEF"/>
    <property type="match status" value="1"/>
</dbReference>
<evidence type="ECO:0000259" key="4">
    <source>
        <dbReference type="PROSITE" id="PS50110"/>
    </source>
</evidence>
<organism evidence="6 7">
    <name type="scientific">Pseudogemmobacter faecipullorum</name>
    <dbReference type="NCBI Taxonomy" id="2755041"/>
    <lineage>
        <taxon>Bacteria</taxon>
        <taxon>Pseudomonadati</taxon>
        <taxon>Pseudomonadota</taxon>
        <taxon>Alphaproteobacteria</taxon>
        <taxon>Rhodobacterales</taxon>
        <taxon>Paracoccaceae</taxon>
        <taxon>Pseudogemmobacter</taxon>
    </lineage>
</organism>
<dbReference type="EC" id="2.7.7.65" evidence="1"/>
<dbReference type="InterPro" id="IPR000160">
    <property type="entry name" value="GGDEF_dom"/>
</dbReference>